<dbReference type="InterPro" id="IPR007110">
    <property type="entry name" value="Ig-like_dom"/>
</dbReference>
<dbReference type="SMART" id="SM00406">
    <property type="entry name" value="IGv"/>
    <property type="match status" value="1"/>
</dbReference>
<evidence type="ECO:0000256" key="1">
    <source>
        <dbReference type="ARBA" id="ARBA00004370"/>
    </source>
</evidence>
<sequence length="144" mass="16157">CHSVLTECCSLCVCGVWLTEANISAVIQHPVSFFFFFSFLSLTLTFAPRTGLSESGQAVTLPCRAPNNNILVVEWSRTDLKSDYVFLYRDEQSDPEDQHPSFKNRVDLQDRQMKDGDVSLILNNVTINDVGTYKCPCPHSQCSS</sequence>
<organism evidence="5 6">
    <name type="scientific">Oreochromis niloticus</name>
    <name type="common">Nile tilapia</name>
    <name type="synonym">Tilapia nilotica</name>
    <dbReference type="NCBI Taxonomy" id="8128"/>
    <lineage>
        <taxon>Eukaryota</taxon>
        <taxon>Metazoa</taxon>
        <taxon>Chordata</taxon>
        <taxon>Craniata</taxon>
        <taxon>Vertebrata</taxon>
        <taxon>Euteleostomi</taxon>
        <taxon>Actinopterygii</taxon>
        <taxon>Neopterygii</taxon>
        <taxon>Teleostei</taxon>
        <taxon>Neoteleostei</taxon>
        <taxon>Acanthomorphata</taxon>
        <taxon>Ovalentaria</taxon>
        <taxon>Cichlomorphae</taxon>
        <taxon>Cichliformes</taxon>
        <taxon>Cichlidae</taxon>
        <taxon>African cichlids</taxon>
        <taxon>Pseudocrenilabrinae</taxon>
        <taxon>Oreochromini</taxon>
        <taxon>Oreochromis</taxon>
    </lineage>
</organism>
<dbReference type="Proteomes" id="UP000005207">
    <property type="component" value="Linkage group LG3"/>
</dbReference>
<dbReference type="Ensembl" id="ENSONIT00000082919.1">
    <property type="protein sequence ID" value="ENSONIP00000056688.1"/>
    <property type="gene ID" value="ENSONIG00000026788.2"/>
</dbReference>
<dbReference type="GO" id="GO:0009897">
    <property type="term" value="C:external side of plasma membrane"/>
    <property type="evidence" value="ECO:0007669"/>
    <property type="project" value="TreeGrafter"/>
</dbReference>
<accession>A0A669D7U0</accession>
<protein>
    <recommendedName>
        <fullName evidence="4">Ig-like domain-containing protein</fullName>
    </recommendedName>
</protein>
<dbReference type="InterPro" id="IPR050504">
    <property type="entry name" value="IgSF_BTN/MOG"/>
</dbReference>
<name>A0A669D7U0_ORENI</name>
<dbReference type="GO" id="GO:0001817">
    <property type="term" value="P:regulation of cytokine production"/>
    <property type="evidence" value="ECO:0007669"/>
    <property type="project" value="TreeGrafter"/>
</dbReference>
<keyword evidence="2" id="KW-0472">Membrane</keyword>
<dbReference type="PANTHER" id="PTHR24100:SF151">
    <property type="entry name" value="ICOS LIGAND"/>
    <property type="match status" value="1"/>
</dbReference>
<keyword evidence="3" id="KW-0393">Immunoglobulin domain</keyword>
<keyword evidence="6" id="KW-1185">Reference proteome</keyword>
<evidence type="ECO:0000256" key="2">
    <source>
        <dbReference type="ARBA" id="ARBA00023136"/>
    </source>
</evidence>
<reference evidence="5" key="3">
    <citation type="submission" date="2025-09" db="UniProtKB">
        <authorList>
            <consortium name="Ensembl"/>
        </authorList>
    </citation>
    <scope>IDENTIFICATION</scope>
</reference>
<dbReference type="InterPro" id="IPR036179">
    <property type="entry name" value="Ig-like_dom_sf"/>
</dbReference>
<feature type="domain" description="Ig-like" evidence="4">
    <location>
        <begin position="30"/>
        <end position="144"/>
    </location>
</feature>
<dbReference type="PROSITE" id="PS50835">
    <property type="entry name" value="IG_LIKE"/>
    <property type="match status" value="1"/>
</dbReference>
<dbReference type="InterPro" id="IPR013783">
    <property type="entry name" value="Ig-like_fold"/>
</dbReference>
<dbReference type="GO" id="GO:0050852">
    <property type="term" value="P:T cell receptor signaling pathway"/>
    <property type="evidence" value="ECO:0007669"/>
    <property type="project" value="TreeGrafter"/>
</dbReference>
<evidence type="ECO:0000256" key="3">
    <source>
        <dbReference type="ARBA" id="ARBA00023319"/>
    </source>
</evidence>
<dbReference type="SUPFAM" id="SSF48726">
    <property type="entry name" value="Immunoglobulin"/>
    <property type="match status" value="1"/>
</dbReference>
<dbReference type="PANTHER" id="PTHR24100">
    <property type="entry name" value="BUTYROPHILIN"/>
    <property type="match status" value="1"/>
</dbReference>
<dbReference type="Gene3D" id="2.60.40.10">
    <property type="entry name" value="Immunoglobulins"/>
    <property type="match status" value="1"/>
</dbReference>
<dbReference type="Pfam" id="PF07686">
    <property type="entry name" value="V-set"/>
    <property type="match status" value="1"/>
</dbReference>
<comment type="subcellular location">
    <subcellularLocation>
        <location evidence="1">Membrane</location>
    </subcellularLocation>
</comment>
<dbReference type="InterPro" id="IPR013106">
    <property type="entry name" value="Ig_V-set"/>
</dbReference>
<evidence type="ECO:0000313" key="6">
    <source>
        <dbReference type="Proteomes" id="UP000005207"/>
    </source>
</evidence>
<dbReference type="InParanoid" id="A0A669D7U0"/>
<evidence type="ECO:0000259" key="4">
    <source>
        <dbReference type="PROSITE" id="PS50835"/>
    </source>
</evidence>
<evidence type="ECO:0000313" key="5">
    <source>
        <dbReference type="Ensembl" id="ENSONIP00000056688.1"/>
    </source>
</evidence>
<dbReference type="AlphaFoldDB" id="A0A669D7U0"/>
<reference evidence="5" key="2">
    <citation type="submission" date="2025-08" db="UniProtKB">
        <authorList>
            <consortium name="Ensembl"/>
        </authorList>
    </citation>
    <scope>IDENTIFICATION</scope>
</reference>
<dbReference type="GO" id="GO:0005102">
    <property type="term" value="F:signaling receptor binding"/>
    <property type="evidence" value="ECO:0007669"/>
    <property type="project" value="TreeGrafter"/>
</dbReference>
<reference evidence="6" key="1">
    <citation type="submission" date="2012-01" db="EMBL/GenBank/DDBJ databases">
        <title>The Genome Sequence of Oreochromis niloticus (Nile Tilapia).</title>
        <authorList>
            <consortium name="Broad Institute Genome Assembly Team"/>
            <consortium name="Broad Institute Sequencing Platform"/>
            <person name="Di Palma F."/>
            <person name="Johnson J."/>
            <person name="Lander E.S."/>
            <person name="Lindblad-Toh K."/>
        </authorList>
    </citation>
    <scope>NUCLEOTIDE SEQUENCE [LARGE SCALE GENOMIC DNA]</scope>
</reference>
<proteinExistence type="predicted"/>
<dbReference type="GeneTree" id="ENSGT01150000288769"/>